<dbReference type="PANTHER" id="PTHR43514">
    <property type="entry name" value="ABC TRANSPORTER I FAMILY MEMBER 10"/>
    <property type="match status" value="1"/>
</dbReference>
<comment type="similarity">
    <text evidence="1">Belongs to the ABC transporter superfamily.</text>
</comment>
<dbReference type="PROSITE" id="PS00211">
    <property type="entry name" value="ABC_TRANSPORTER_1"/>
    <property type="match status" value="1"/>
</dbReference>
<dbReference type="OrthoDB" id="9802264at2"/>
<dbReference type="PANTHER" id="PTHR43514:SF4">
    <property type="entry name" value="ABC TRANSPORTER I FAMILY MEMBER 10"/>
    <property type="match status" value="1"/>
</dbReference>
<keyword evidence="5" id="KW-0997">Cell inner membrane</keyword>
<evidence type="ECO:0000313" key="14">
    <source>
        <dbReference type="Proteomes" id="UP000070107"/>
    </source>
</evidence>
<evidence type="ECO:0000313" key="13">
    <source>
        <dbReference type="EMBL" id="KXF76061.1"/>
    </source>
</evidence>
<dbReference type="SUPFAM" id="SSF50331">
    <property type="entry name" value="MOP-like"/>
    <property type="match status" value="1"/>
</dbReference>
<dbReference type="STRING" id="1494590.ATN84_14140"/>
<keyword evidence="3" id="KW-1003">Cell membrane</keyword>
<accession>A0A135HS89</accession>
<dbReference type="SUPFAM" id="SSF52540">
    <property type="entry name" value="P-loop containing nucleoside triphosphate hydrolases"/>
    <property type="match status" value="1"/>
</dbReference>
<dbReference type="Pfam" id="PF00005">
    <property type="entry name" value="ABC_tran"/>
    <property type="match status" value="1"/>
</dbReference>
<dbReference type="InterPro" id="IPR003439">
    <property type="entry name" value="ABC_transporter-like_ATP-bd"/>
</dbReference>
<dbReference type="PROSITE" id="PS51866">
    <property type="entry name" value="MOP"/>
    <property type="match status" value="1"/>
</dbReference>
<evidence type="ECO:0000256" key="9">
    <source>
        <dbReference type="ARBA" id="ARBA00023136"/>
    </source>
</evidence>
<dbReference type="Proteomes" id="UP000070107">
    <property type="component" value="Unassembled WGS sequence"/>
</dbReference>
<dbReference type="PROSITE" id="PS50893">
    <property type="entry name" value="ABC_TRANSPORTER_2"/>
    <property type="match status" value="1"/>
</dbReference>
<dbReference type="GO" id="GO:0016020">
    <property type="term" value="C:membrane"/>
    <property type="evidence" value="ECO:0007669"/>
    <property type="project" value="InterPro"/>
</dbReference>
<dbReference type="Pfam" id="PF03459">
    <property type="entry name" value="TOBE"/>
    <property type="match status" value="1"/>
</dbReference>
<dbReference type="NCBIfam" id="TIGR02142">
    <property type="entry name" value="modC_ABC"/>
    <property type="match status" value="1"/>
</dbReference>
<evidence type="ECO:0000256" key="10">
    <source>
        <dbReference type="PROSITE-ProRule" id="PRU01213"/>
    </source>
</evidence>
<evidence type="ECO:0000256" key="1">
    <source>
        <dbReference type="ARBA" id="ARBA00005417"/>
    </source>
</evidence>
<dbReference type="GO" id="GO:0005524">
    <property type="term" value="F:ATP binding"/>
    <property type="evidence" value="ECO:0007669"/>
    <property type="project" value="UniProtKB-KW"/>
</dbReference>
<evidence type="ECO:0000256" key="2">
    <source>
        <dbReference type="ARBA" id="ARBA00022448"/>
    </source>
</evidence>
<keyword evidence="2" id="KW-0813">Transport</keyword>
<keyword evidence="6" id="KW-0547">Nucleotide-binding</keyword>
<keyword evidence="8" id="KW-1278">Translocase</keyword>
<keyword evidence="9" id="KW-0472">Membrane</keyword>
<reference evidence="13 14" key="1">
    <citation type="submission" date="2015-11" db="EMBL/GenBank/DDBJ databases">
        <title>Draft genome sequence of Paramesorhizobium deserti A-3-E, a strain highly resistant to diverse beta-lactam antibiotics.</title>
        <authorList>
            <person name="Lv R."/>
            <person name="Yang X."/>
            <person name="Fang N."/>
            <person name="Guo J."/>
            <person name="Luo X."/>
            <person name="Peng F."/>
            <person name="Yang R."/>
            <person name="Cui Y."/>
            <person name="Fang C."/>
            <person name="Song Y."/>
        </authorList>
    </citation>
    <scope>NUCLEOTIDE SEQUENCE [LARGE SCALE GENOMIC DNA]</scope>
    <source>
        <strain evidence="13 14">A-3-E</strain>
    </source>
</reference>
<name>A0A135HS89_9HYPH</name>
<dbReference type="InterPro" id="IPR027417">
    <property type="entry name" value="P-loop_NTPase"/>
</dbReference>
<dbReference type="InterPro" id="IPR008995">
    <property type="entry name" value="Mo/tungstate-bd_C_term_dom"/>
</dbReference>
<feature type="domain" description="ABC transporter" evidence="11">
    <location>
        <begin position="1"/>
        <end position="233"/>
    </location>
</feature>
<dbReference type="InterPro" id="IPR017871">
    <property type="entry name" value="ABC_transporter-like_CS"/>
</dbReference>
<keyword evidence="14" id="KW-1185">Reference proteome</keyword>
<dbReference type="RefSeq" id="WP_068882803.1">
    <property type="nucleotide sequence ID" value="NZ_LNTU01000034.1"/>
</dbReference>
<dbReference type="InterPro" id="IPR003593">
    <property type="entry name" value="AAA+_ATPase"/>
</dbReference>
<dbReference type="InterPro" id="IPR004606">
    <property type="entry name" value="Mop_domain"/>
</dbReference>
<dbReference type="SMART" id="SM00382">
    <property type="entry name" value="AAA"/>
    <property type="match status" value="1"/>
</dbReference>
<sequence length="361" mass="38965">MSKLVVSIAGRSGAFAVSADFAAAPGVTALFGHSGAGKTTLLKMIAGTLSPERGRIAIGDRVLFDSETGINLPPEKRHIGYVFQDARLFPHLSVKHNLTYALWAGRRNAGKPFAEVADLLGLAALLDRRPATLSGGERQRVAIGRALLSNPALLLLDEPLSSLDHARRQEILPYLERLRDESGLPIVYVSHEIDEVARLADTLVLLSKGEVTASGPVAEVFANMDGTGEDAGTLIEGYVIGRDPQYGVTFIDLGGETFQIVDEALRPGMQVRLRVRARDVSLARQAPEAISIRNVLPVQIVTINGREGTFAEMELSFAAQKLRARLTRKSVADLELKPGDNVFALVKAVSVDRSSMRRGKD</sequence>
<feature type="domain" description="Mop" evidence="12">
    <location>
        <begin position="289"/>
        <end position="355"/>
    </location>
</feature>
<dbReference type="InterPro" id="IPR050334">
    <property type="entry name" value="Molybdenum_import_ModC"/>
</dbReference>
<evidence type="ECO:0000256" key="6">
    <source>
        <dbReference type="ARBA" id="ARBA00022741"/>
    </source>
</evidence>
<dbReference type="Gene3D" id="2.40.50.100">
    <property type="match status" value="1"/>
</dbReference>
<evidence type="ECO:0000256" key="4">
    <source>
        <dbReference type="ARBA" id="ARBA00022505"/>
    </source>
</evidence>
<dbReference type="GO" id="GO:0015098">
    <property type="term" value="F:molybdate ion transmembrane transporter activity"/>
    <property type="evidence" value="ECO:0007669"/>
    <property type="project" value="InterPro"/>
</dbReference>
<evidence type="ECO:0000259" key="11">
    <source>
        <dbReference type="PROSITE" id="PS50893"/>
    </source>
</evidence>
<dbReference type="GO" id="GO:0140359">
    <property type="term" value="F:ABC-type transporter activity"/>
    <property type="evidence" value="ECO:0007669"/>
    <property type="project" value="InterPro"/>
</dbReference>
<organism evidence="13 14">
    <name type="scientific">Paramesorhizobium deserti</name>
    <dbReference type="NCBI Taxonomy" id="1494590"/>
    <lineage>
        <taxon>Bacteria</taxon>
        <taxon>Pseudomonadati</taxon>
        <taxon>Pseudomonadota</taxon>
        <taxon>Alphaproteobacteria</taxon>
        <taxon>Hyphomicrobiales</taxon>
        <taxon>Phyllobacteriaceae</taxon>
        <taxon>Paramesorhizobium</taxon>
    </lineage>
</organism>
<evidence type="ECO:0000259" key="12">
    <source>
        <dbReference type="PROSITE" id="PS51866"/>
    </source>
</evidence>
<dbReference type="InterPro" id="IPR005116">
    <property type="entry name" value="Transp-assoc_OB_typ1"/>
</dbReference>
<evidence type="ECO:0000256" key="5">
    <source>
        <dbReference type="ARBA" id="ARBA00022519"/>
    </source>
</evidence>
<dbReference type="GO" id="GO:0016887">
    <property type="term" value="F:ATP hydrolysis activity"/>
    <property type="evidence" value="ECO:0007669"/>
    <property type="project" value="InterPro"/>
</dbReference>
<evidence type="ECO:0000256" key="8">
    <source>
        <dbReference type="ARBA" id="ARBA00022967"/>
    </source>
</evidence>
<dbReference type="Gene3D" id="3.40.50.300">
    <property type="entry name" value="P-loop containing nucleotide triphosphate hydrolases"/>
    <property type="match status" value="1"/>
</dbReference>
<gene>
    <name evidence="13" type="ORF">ATN84_14140</name>
</gene>
<proteinExistence type="inferred from homology"/>
<protein>
    <submittedName>
        <fullName evidence="13">Molybdenum ABC transporter ATP-binding protein</fullName>
    </submittedName>
</protein>
<keyword evidence="7 13" id="KW-0067">ATP-binding</keyword>
<evidence type="ECO:0000256" key="3">
    <source>
        <dbReference type="ARBA" id="ARBA00022475"/>
    </source>
</evidence>
<dbReference type="AlphaFoldDB" id="A0A135HS89"/>
<dbReference type="InterPro" id="IPR011868">
    <property type="entry name" value="ModC_ABC_ATP-bd"/>
</dbReference>
<keyword evidence="4 10" id="KW-0500">Molybdenum</keyword>
<dbReference type="EMBL" id="LNTU01000034">
    <property type="protein sequence ID" value="KXF76061.1"/>
    <property type="molecule type" value="Genomic_DNA"/>
</dbReference>
<comment type="caution">
    <text evidence="13">The sequence shown here is derived from an EMBL/GenBank/DDBJ whole genome shotgun (WGS) entry which is preliminary data.</text>
</comment>
<evidence type="ECO:0000256" key="7">
    <source>
        <dbReference type="ARBA" id="ARBA00022840"/>
    </source>
</evidence>